<accession>F6FWZ3</accession>
<evidence type="ECO:0000313" key="3">
    <source>
        <dbReference type="Proteomes" id="UP000009236"/>
    </source>
</evidence>
<evidence type="ECO:0000313" key="2">
    <source>
        <dbReference type="EMBL" id="AEG44593.1"/>
    </source>
</evidence>
<dbReference type="EMBL" id="CP002810">
    <property type="protein sequence ID" value="AEG44593.1"/>
    <property type="molecule type" value="Genomic_DNA"/>
</dbReference>
<evidence type="ECO:0000256" key="1">
    <source>
        <dbReference type="SAM" id="Phobius"/>
    </source>
</evidence>
<reference evidence="2 3" key="1">
    <citation type="submission" date="2011-05" db="EMBL/GenBank/DDBJ databases">
        <title>Complete sequence of Isoptericola variabilis 225.</title>
        <authorList>
            <consortium name="US DOE Joint Genome Institute"/>
            <person name="Lucas S."/>
            <person name="Han J."/>
            <person name="Lapidus A."/>
            <person name="Cheng J.-F."/>
            <person name="Goodwin L."/>
            <person name="Pitluck S."/>
            <person name="Peters L."/>
            <person name="Mikhailova N."/>
            <person name="Zeytun A."/>
            <person name="Han C."/>
            <person name="Tapia R."/>
            <person name="Land M."/>
            <person name="Hauser L."/>
            <person name="Kyrpides N."/>
            <person name="Ivanova N."/>
            <person name="Pagani I."/>
            <person name="Siebers A."/>
            <person name="Allgaier M."/>
            <person name="Thelen M."/>
            <person name="Hugenholtz P."/>
            <person name="Gladden J."/>
            <person name="Woyke T."/>
        </authorList>
    </citation>
    <scope>NUCLEOTIDE SEQUENCE [LARGE SCALE GENOMIC DNA]</scope>
    <source>
        <strain evidence="3">225</strain>
    </source>
</reference>
<dbReference type="KEGG" id="iva:Isova_1847"/>
<gene>
    <name evidence="2" type="ordered locus">Isova_1847</name>
</gene>
<sequence>MSGATTAPRVPRRTGSGFGRLLVAVYGVLALAALARSAYQITQRFSEAPLPYSLSALAAVVYAVATVALARGTRPWRAVAWGAVVVEAVGVLAVGTDSLLQPQAYPDATVWSVYGQGYGFVPLVLPFVGIWWLWRTRSGGEPGTESEAS</sequence>
<feature type="transmembrane region" description="Helical" evidence="1">
    <location>
        <begin position="21"/>
        <end position="39"/>
    </location>
</feature>
<dbReference type="HOGENOM" id="CLU_122776_1_0_11"/>
<name>F6FWZ3_ISOV2</name>
<keyword evidence="1" id="KW-0472">Membrane</keyword>
<dbReference type="AlphaFoldDB" id="F6FWZ3"/>
<keyword evidence="3" id="KW-1185">Reference proteome</keyword>
<keyword evidence="1" id="KW-1133">Transmembrane helix</keyword>
<protein>
    <recommendedName>
        <fullName evidence="4">Integral membrane protein</fullName>
    </recommendedName>
</protein>
<dbReference type="eggNOG" id="ENOG5032RMD">
    <property type="taxonomic scope" value="Bacteria"/>
</dbReference>
<proteinExistence type="predicted"/>
<feature type="transmembrane region" description="Helical" evidence="1">
    <location>
        <begin position="116"/>
        <end position="134"/>
    </location>
</feature>
<feature type="transmembrane region" description="Helical" evidence="1">
    <location>
        <begin position="51"/>
        <end position="71"/>
    </location>
</feature>
<feature type="transmembrane region" description="Helical" evidence="1">
    <location>
        <begin position="78"/>
        <end position="96"/>
    </location>
</feature>
<dbReference type="Proteomes" id="UP000009236">
    <property type="component" value="Chromosome"/>
</dbReference>
<evidence type="ECO:0008006" key="4">
    <source>
        <dbReference type="Google" id="ProtNLM"/>
    </source>
</evidence>
<keyword evidence="1" id="KW-0812">Transmembrane</keyword>
<organism evidence="3">
    <name type="scientific">Isoptericola variabilis (strain 225)</name>
    <dbReference type="NCBI Taxonomy" id="743718"/>
    <lineage>
        <taxon>Bacteria</taxon>
        <taxon>Bacillati</taxon>
        <taxon>Actinomycetota</taxon>
        <taxon>Actinomycetes</taxon>
        <taxon>Micrococcales</taxon>
        <taxon>Promicromonosporaceae</taxon>
        <taxon>Isoptericola</taxon>
    </lineage>
</organism>
<dbReference type="STRING" id="743718.Isova_1847"/>
<dbReference type="RefSeq" id="WP_013838985.1">
    <property type="nucleotide sequence ID" value="NC_015588.1"/>
</dbReference>